<dbReference type="SUPFAM" id="SSF53335">
    <property type="entry name" value="S-adenosyl-L-methionine-dependent methyltransferases"/>
    <property type="match status" value="1"/>
</dbReference>
<evidence type="ECO:0000313" key="4">
    <source>
        <dbReference type="Proteomes" id="UP000182652"/>
    </source>
</evidence>
<proteinExistence type="predicted"/>
<dbReference type="Gene3D" id="3.40.50.150">
    <property type="entry name" value="Vaccinia Virus protein VP39"/>
    <property type="match status" value="1"/>
</dbReference>
<keyword evidence="1 3" id="KW-0808">Transferase</keyword>
<protein>
    <submittedName>
        <fullName evidence="3">Methyltransferase domain-containing protein</fullName>
    </submittedName>
</protein>
<dbReference type="GO" id="GO:0032259">
    <property type="term" value="P:methylation"/>
    <property type="evidence" value="ECO:0007669"/>
    <property type="project" value="UniProtKB-KW"/>
</dbReference>
<dbReference type="Pfam" id="PF13649">
    <property type="entry name" value="Methyltransf_25"/>
    <property type="match status" value="1"/>
</dbReference>
<keyword evidence="3" id="KW-0489">Methyltransferase</keyword>
<dbReference type="Proteomes" id="UP000182652">
    <property type="component" value="Unassembled WGS sequence"/>
</dbReference>
<organism evidence="3 4">
    <name type="scientific">Arthrobacter woluwensis</name>
    <dbReference type="NCBI Taxonomy" id="156980"/>
    <lineage>
        <taxon>Bacteria</taxon>
        <taxon>Bacillati</taxon>
        <taxon>Actinomycetota</taxon>
        <taxon>Actinomycetes</taxon>
        <taxon>Micrococcales</taxon>
        <taxon>Micrococcaceae</taxon>
        <taxon>Arthrobacter</taxon>
    </lineage>
</organism>
<dbReference type="PANTHER" id="PTHR43861">
    <property type="entry name" value="TRANS-ACONITATE 2-METHYLTRANSFERASE-RELATED"/>
    <property type="match status" value="1"/>
</dbReference>
<evidence type="ECO:0000259" key="2">
    <source>
        <dbReference type="Pfam" id="PF13649"/>
    </source>
</evidence>
<gene>
    <name evidence="3" type="ORF">SAMN04489745_2939</name>
</gene>
<feature type="domain" description="Methyltransferase" evidence="2">
    <location>
        <begin position="37"/>
        <end position="128"/>
    </location>
</feature>
<evidence type="ECO:0000256" key="1">
    <source>
        <dbReference type="ARBA" id="ARBA00022679"/>
    </source>
</evidence>
<reference evidence="3 4" key="1">
    <citation type="submission" date="2016-10" db="EMBL/GenBank/DDBJ databases">
        <authorList>
            <person name="de Groot N.N."/>
        </authorList>
    </citation>
    <scope>NUCLEOTIDE SEQUENCE [LARGE SCALE GENOMIC DNA]</scope>
    <source>
        <strain evidence="3 4">DSM 10495</strain>
    </source>
</reference>
<dbReference type="InterPro" id="IPR029063">
    <property type="entry name" value="SAM-dependent_MTases_sf"/>
</dbReference>
<accession>A0A1H4SR00</accession>
<evidence type="ECO:0000313" key="3">
    <source>
        <dbReference type="EMBL" id="SEC46529.1"/>
    </source>
</evidence>
<name>A0A1H4SR00_9MICC</name>
<dbReference type="InterPro" id="IPR041698">
    <property type="entry name" value="Methyltransf_25"/>
</dbReference>
<dbReference type="STRING" id="156980.SAMN04489745_2939"/>
<dbReference type="AlphaFoldDB" id="A0A1H4SR00"/>
<dbReference type="CDD" id="cd02440">
    <property type="entry name" value="AdoMet_MTases"/>
    <property type="match status" value="1"/>
</dbReference>
<keyword evidence="4" id="KW-1185">Reference proteome</keyword>
<dbReference type="EMBL" id="FNSN01000003">
    <property type="protein sequence ID" value="SEC46529.1"/>
    <property type="molecule type" value="Genomic_DNA"/>
</dbReference>
<dbReference type="GO" id="GO:0008168">
    <property type="term" value="F:methyltransferase activity"/>
    <property type="evidence" value="ECO:0007669"/>
    <property type="project" value="UniProtKB-KW"/>
</dbReference>
<sequence>MADLDPRLVELYDIDNPDGPDHDYYRSLVDHAGARAVLDLGCGTGILTVTFAAPGRRVVGVDPSPAMLHFAKRRRGAEQVDWILGDSRSIPPGAHDVAILSGNVAQHIPDGAWERTLADLHASLRPGGLLAFESRNPSDRAWEGWASAAPTERDTPHGRLQESFELLDQNIDETGEGTIALRARNLLDGEDLSHDFTLAFRAEATLVEQLDRAGFDVRAVWGDWDRTPVRENSRLLVIEAIRR</sequence>
<dbReference type="RefSeq" id="WP_066214487.1">
    <property type="nucleotide sequence ID" value="NZ_FNSN01000003.1"/>
</dbReference>